<accession>A0AAW0EJZ4</accession>
<comment type="caution">
    <text evidence="1">The sequence shown here is derived from an EMBL/GenBank/DDBJ whole genome shotgun (WGS) entry which is preliminary data.</text>
</comment>
<keyword evidence="2" id="KW-1185">Reference proteome</keyword>
<dbReference type="Proteomes" id="UP001362999">
    <property type="component" value="Unassembled WGS sequence"/>
</dbReference>
<name>A0AAW0EJZ4_9AGAR</name>
<proteinExistence type="predicted"/>
<organism evidence="1 2">
    <name type="scientific">Favolaschia claudopus</name>
    <dbReference type="NCBI Taxonomy" id="2862362"/>
    <lineage>
        <taxon>Eukaryota</taxon>
        <taxon>Fungi</taxon>
        <taxon>Dikarya</taxon>
        <taxon>Basidiomycota</taxon>
        <taxon>Agaricomycotina</taxon>
        <taxon>Agaricomycetes</taxon>
        <taxon>Agaricomycetidae</taxon>
        <taxon>Agaricales</taxon>
        <taxon>Marasmiineae</taxon>
        <taxon>Mycenaceae</taxon>
        <taxon>Favolaschia</taxon>
    </lineage>
</organism>
<dbReference type="EMBL" id="JAWWNJ010000001">
    <property type="protein sequence ID" value="KAK7064655.1"/>
    <property type="molecule type" value="Genomic_DNA"/>
</dbReference>
<evidence type="ECO:0000313" key="2">
    <source>
        <dbReference type="Proteomes" id="UP001362999"/>
    </source>
</evidence>
<reference evidence="1 2" key="1">
    <citation type="journal article" date="2024" name="J Genomics">
        <title>Draft genome sequencing and assembly of Favolaschia claudopus CIRM-BRFM 2984 isolated from oak limbs.</title>
        <authorList>
            <person name="Navarro D."/>
            <person name="Drula E."/>
            <person name="Chaduli D."/>
            <person name="Cazenave R."/>
            <person name="Ahrendt S."/>
            <person name="Wang J."/>
            <person name="Lipzen A."/>
            <person name="Daum C."/>
            <person name="Barry K."/>
            <person name="Grigoriev I.V."/>
            <person name="Favel A."/>
            <person name="Rosso M.N."/>
            <person name="Martin F."/>
        </authorList>
    </citation>
    <scope>NUCLEOTIDE SEQUENCE [LARGE SCALE GENOMIC DNA]</scope>
    <source>
        <strain evidence="1 2">CIRM-BRFM 2984</strain>
    </source>
</reference>
<dbReference type="AlphaFoldDB" id="A0AAW0EJZ4"/>
<gene>
    <name evidence="1" type="ORF">R3P38DRAFT_3165678</name>
</gene>
<protein>
    <submittedName>
        <fullName evidence="1">Uncharacterized protein</fullName>
    </submittedName>
</protein>
<sequence length="88" mass="9678">MRTEEPPLPSFTSVLLQQQPAYISAPPPHLIFPWTPVTYYPPFVPAPAPPAPPLATLTQAPAAGRELKIVIVIHRFFATLADKIKAHM</sequence>
<evidence type="ECO:0000313" key="1">
    <source>
        <dbReference type="EMBL" id="KAK7064655.1"/>
    </source>
</evidence>